<accession>A0A916J8C5</accession>
<gene>
    <name evidence="3" type="primary">cpdA_2</name>
    <name evidence="3" type="ORF">DYBT9275_00905</name>
</gene>
<feature type="domain" description="STAND NTPase 4 small alpha/beta" evidence="2">
    <location>
        <begin position="631"/>
        <end position="689"/>
    </location>
</feature>
<keyword evidence="3" id="KW-0378">Hydrolase</keyword>
<feature type="domain" description="Calcineurin-like phosphoesterase" evidence="1">
    <location>
        <begin position="1"/>
        <end position="236"/>
    </location>
</feature>
<dbReference type="EC" id="3.1.4.53" evidence="3"/>
<name>A0A916J8C5_9BACT</name>
<dbReference type="InterPro" id="IPR004843">
    <property type="entry name" value="Calcineurin-like_PHP"/>
</dbReference>
<dbReference type="EMBL" id="CAJRAF010000001">
    <property type="protein sequence ID" value="CAG4992158.1"/>
    <property type="molecule type" value="Genomic_DNA"/>
</dbReference>
<dbReference type="InterPro" id="IPR029052">
    <property type="entry name" value="Metallo-depent_PP-like"/>
</dbReference>
<dbReference type="InterPro" id="IPR051158">
    <property type="entry name" value="Metallophosphoesterase_sf"/>
</dbReference>
<dbReference type="AlphaFoldDB" id="A0A916J8C5"/>
<keyword evidence="4" id="KW-1185">Reference proteome</keyword>
<dbReference type="GO" id="GO:0004115">
    <property type="term" value="F:3',5'-cyclic-AMP phosphodiesterase activity"/>
    <property type="evidence" value="ECO:0007669"/>
    <property type="project" value="UniProtKB-EC"/>
</dbReference>
<reference evidence="3" key="1">
    <citation type="submission" date="2021-04" db="EMBL/GenBank/DDBJ databases">
        <authorList>
            <person name="Rodrigo-Torres L."/>
            <person name="Arahal R. D."/>
            <person name="Lucena T."/>
        </authorList>
    </citation>
    <scope>NUCLEOTIDE SEQUENCE</scope>
    <source>
        <strain evidence="3">CECT 9275</strain>
    </source>
</reference>
<dbReference type="RefSeq" id="WP_215237613.1">
    <property type="nucleotide sequence ID" value="NZ_CAJRAF010000001.1"/>
</dbReference>
<dbReference type="Proteomes" id="UP000680038">
    <property type="component" value="Unassembled WGS sequence"/>
</dbReference>
<sequence length="1028" mass="119911">MKIAHITDYHYNPSNPASQVKLVNNLLQKLKQEKVDILFFTGDLVDKGGLNGTTFTKAKESLLKRIIDEGVVEHDMIFICCGNHDVVRVNELPAIKTHLDAITSIEQLNKFVSDRKQFKESVKNHRDYLKIQDEILNNIDDEKTPLYTIHKRIFKEKKIGVASINTAWRSFSDSDNKNLLYPPIFIEKIVNKLQDTDIRFILMHHPLSHTKDFVFYELESLVYSNFQYLFSGHTHTDRIETQISGEEGIFCCVSPSTITYGYSDAKTGFTIVEVDDDNFYDTNVKKYIYDKSNGIFYQSQHLSVQVPVNEQKLEIIKLKKTTRVLFSKYRDDANDLVLSAYDSRGDSKSFLEIFTNPALKSKSKTEISSSKDSANNIDFKLLLEENNYVIFGKSKSGRTTILYKIMLDVLSSFPSSKIIPLYFDAKGYTNNGKKIDFFKLISKDFSITYRSASELTSKYHIKLLIDNYSTEYHDLTRDINEFIKKYNSSLIICAEERVLLSYDPIKMFSFEYANLYIHEITRKGMRSLVKKWSDVSKESEEILLNKIEKVFKQLNIQFNFWSISLFLWIFNKTNNVTLNNNVELIQLYVDELLDKTGLTLDRNIKIKFEELKTYLSNLAFFFLNNGNQSGYSASYSDIIRFTEEYREKTIRFVIGVEELFQLLKLKGIIVKSVNEHYTFRLNGVFEYFIAYYMRENSNYKNEILHDVNYLSFGNEFELYAGFEGNDINFIEDLFKITKDIYCSTNNKYGNKNEIDGVLIKKFEDFIGVKITLSLKEQFDKGMEALEPEEKDEMMDEFRPINVSTEEVKLKESYIEIQGTVENLERSLRILSRVFRNSSFDNIDLSSRLLDFILLSSCHLGFFIVDSIKEENFWPPNDNKDREKSEALLQMTVRFMPLIINTFLTDALAQDNLERLIKRKLEELKNSDKNEFQTMLLYFLLIDTNPTKGILYVRELISKIQLGILRHTILIKLYTYLVFFSFGNKDFQSELKECIRELHILIDPKSGPHISKSIDSLVKRALLENNKNS</sequence>
<evidence type="ECO:0000313" key="4">
    <source>
        <dbReference type="Proteomes" id="UP000680038"/>
    </source>
</evidence>
<proteinExistence type="predicted"/>
<dbReference type="Pfam" id="PF24406">
    <property type="entry name" value="nSTAND_NTPase4"/>
    <property type="match status" value="1"/>
</dbReference>
<dbReference type="SUPFAM" id="SSF56300">
    <property type="entry name" value="Metallo-dependent phosphatases"/>
    <property type="match status" value="1"/>
</dbReference>
<dbReference type="PANTHER" id="PTHR31302">
    <property type="entry name" value="TRANSMEMBRANE PROTEIN WITH METALLOPHOSPHOESTERASE DOMAIN-RELATED"/>
    <property type="match status" value="1"/>
</dbReference>
<dbReference type="InterPro" id="IPR057123">
    <property type="entry name" value="STAND_NTPase4_dom"/>
</dbReference>
<organism evidence="3 4">
    <name type="scientific">Dyadobacter helix</name>
    <dbReference type="NCBI Taxonomy" id="2822344"/>
    <lineage>
        <taxon>Bacteria</taxon>
        <taxon>Pseudomonadati</taxon>
        <taxon>Bacteroidota</taxon>
        <taxon>Cytophagia</taxon>
        <taxon>Cytophagales</taxon>
        <taxon>Spirosomataceae</taxon>
        <taxon>Dyadobacter</taxon>
    </lineage>
</organism>
<evidence type="ECO:0000313" key="3">
    <source>
        <dbReference type="EMBL" id="CAG4992158.1"/>
    </source>
</evidence>
<dbReference type="Pfam" id="PF00149">
    <property type="entry name" value="Metallophos"/>
    <property type="match status" value="1"/>
</dbReference>
<comment type="caution">
    <text evidence="3">The sequence shown here is derived from an EMBL/GenBank/DDBJ whole genome shotgun (WGS) entry which is preliminary data.</text>
</comment>
<protein>
    <submittedName>
        <fullName evidence="3">3',5'-cyclic adenosine monophosphate phosphodiesterase CpdA</fullName>
        <ecNumber evidence="3">3.1.4.53</ecNumber>
    </submittedName>
</protein>
<evidence type="ECO:0000259" key="1">
    <source>
        <dbReference type="Pfam" id="PF00149"/>
    </source>
</evidence>
<dbReference type="Gene3D" id="3.60.21.10">
    <property type="match status" value="1"/>
</dbReference>
<dbReference type="PANTHER" id="PTHR31302:SF0">
    <property type="entry name" value="TRANSMEMBRANE PROTEIN WITH METALLOPHOSPHOESTERASE DOMAIN"/>
    <property type="match status" value="1"/>
</dbReference>
<evidence type="ECO:0000259" key="2">
    <source>
        <dbReference type="Pfam" id="PF24406"/>
    </source>
</evidence>